<feature type="region of interest" description="Disordered" evidence="1">
    <location>
        <begin position="30"/>
        <end position="66"/>
    </location>
</feature>
<evidence type="ECO:0000313" key="3">
    <source>
        <dbReference type="Proteomes" id="UP000287144"/>
    </source>
</evidence>
<evidence type="ECO:0000313" key="2">
    <source>
        <dbReference type="EMBL" id="RSM03325.1"/>
    </source>
</evidence>
<reference evidence="2 3" key="1">
    <citation type="submission" date="2017-06" db="EMBL/GenBank/DDBJ databases">
        <title>Comparative genomic analysis of Ambrosia Fusariam Clade fungi.</title>
        <authorList>
            <person name="Stajich J.E."/>
            <person name="Carrillo J."/>
            <person name="Kijimoto T."/>
            <person name="Eskalen A."/>
            <person name="O'Donnell K."/>
            <person name="Kasson M."/>
        </authorList>
    </citation>
    <scope>NUCLEOTIDE SEQUENCE [LARGE SCALE GENOMIC DNA]</scope>
    <source>
        <strain evidence="2 3">NRRL62579</strain>
    </source>
</reference>
<accession>A0A428TMT5</accession>
<evidence type="ECO:0000256" key="1">
    <source>
        <dbReference type="SAM" id="MobiDB-lite"/>
    </source>
</evidence>
<dbReference type="Proteomes" id="UP000287144">
    <property type="component" value="Unassembled WGS sequence"/>
</dbReference>
<sequence>MSKPNPQSNSPFVKLPREVRDAIYFETTISLQSLKTPNPQNQTPNPQAQPPNLQTQTPPPLQNQKDAKPHYCRWKCCTEFEVEDRLQEEVEQFRINQGVELGGWFPFHPASARLDYQGLLSSPWDNHWKCWVEITEQYGREYNDGSWVRPLPGHVVSTSGCRCWKDVAKDADNMKPLWDRGTKPPPPKPLSRWKRAVEKVKRVKDAIRPPPPPPPEPEPAWTGGPYMPLLLCCKVL</sequence>
<name>A0A428TMT5_9HYPO</name>
<feature type="region of interest" description="Disordered" evidence="1">
    <location>
        <begin position="201"/>
        <end position="222"/>
    </location>
</feature>
<dbReference type="EMBL" id="NKCK01000068">
    <property type="protein sequence ID" value="RSM03325.1"/>
    <property type="molecule type" value="Genomic_DNA"/>
</dbReference>
<keyword evidence="3" id="KW-1185">Reference proteome</keyword>
<gene>
    <name evidence="2" type="ORF">CEP52_007442</name>
</gene>
<protein>
    <submittedName>
        <fullName evidence="2">Uncharacterized protein</fullName>
    </submittedName>
</protein>
<feature type="compositionally biased region" description="Low complexity" evidence="1">
    <location>
        <begin position="36"/>
        <end position="56"/>
    </location>
</feature>
<comment type="caution">
    <text evidence="2">The sequence shown here is derived from an EMBL/GenBank/DDBJ whole genome shotgun (WGS) entry which is preliminary data.</text>
</comment>
<dbReference type="AlphaFoldDB" id="A0A428TMT5"/>
<feature type="compositionally biased region" description="Pro residues" evidence="1">
    <location>
        <begin position="208"/>
        <end position="218"/>
    </location>
</feature>
<proteinExistence type="predicted"/>
<dbReference type="STRING" id="1325735.A0A428TMT5"/>
<organism evidence="2 3">
    <name type="scientific">Fusarium oligoseptatum</name>
    <dbReference type="NCBI Taxonomy" id="2604345"/>
    <lineage>
        <taxon>Eukaryota</taxon>
        <taxon>Fungi</taxon>
        <taxon>Dikarya</taxon>
        <taxon>Ascomycota</taxon>
        <taxon>Pezizomycotina</taxon>
        <taxon>Sordariomycetes</taxon>
        <taxon>Hypocreomycetidae</taxon>
        <taxon>Hypocreales</taxon>
        <taxon>Nectriaceae</taxon>
        <taxon>Fusarium</taxon>
        <taxon>Fusarium solani species complex</taxon>
    </lineage>
</organism>